<name>A0A556MHU9_9SPHI</name>
<accession>A0A556MHU9</accession>
<dbReference type="NCBIfam" id="TIGR04131">
    <property type="entry name" value="Bac_Flav_CTERM"/>
    <property type="match status" value="1"/>
</dbReference>
<organism evidence="1 2">
    <name type="scientific">Mucilaginibacter corticis</name>
    <dbReference type="NCBI Taxonomy" id="2597670"/>
    <lineage>
        <taxon>Bacteria</taxon>
        <taxon>Pseudomonadati</taxon>
        <taxon>Bacteroidota</taxon>
        <taxon>Sphingobacteriia</taxon>
        <taxon>Sphingobacteriales</taxon>
        <taxon>Sphingobacteriaceae</taxon>
        <taxon>Mucilaginibacter</taxon>
    </lineage>
</organism>
<sequence length="557" mass="61507">MRAFAQLPPNIGFEDGSFNYWNCAAGRVVVNADSTSSTVLVGASNPIPGRHTVFGKLDAAGKIDYYGGFPVLCPNGSNYSIRLGNDSAGAQAERVSYSFVVPAEAYSYSINFNYAVVLQNPPHKFFEQPRFTARIYDVTDDKYADCPSFDFVAGSELPGFQLSKRVLKDSDGTPAPVYFKNWSTASLDMRLYAGKKMRIEFTTNDCTFHKHFGYAYLDIDEANQAQPIGGNAYCEGEKEIILKGPVGFLDYKWYNGDMTEELGSGQTLEISPPPPDLTKIALKITPYPDVGCEDILYTVINKISNGYKLNLVDTVSGCPETGVDLTAPYITAGSTPGLTYSYFSDVAGTPIPDPKRVALPGTYFIQGLSPDGCTVTLPTHVKLTAPFIKVNQPSPVRYPDTFDITTAFDRVDSLTYSYYMDASATIPIKNYTAIDKTGRYYIKVENKLGCVSIASVDITILPPLPYVIAAPNLFTPNNDGVNDTFSLHIEGFVQFNNLNVYNRYGQLVYNAKSQADLWNGNLNNRPLPDGTYYWLFTGLDTYYHTKITKSGYVEIIR</sequence>
<evidence type="ECO:0000313" key="2">
    <source>
        <dbReference type="Proteomes" id="UP000318733"/>
    </source>
</evidence>
<dbReference type="AlphaFoldDB" id="A0A556MHU9"/>
<dbReference type="Pfam" id="PF13585">
    <property type="entry name" value="CHU_C"/>
    <property type="match status" value="1"/>
</dbReference>
<protein>
    <submittedName>
        <fullName evidence="1">Gliding motility-associated C-terminal domain-containing protein</fullName>
    </submittedName>
</protein>
<proteinExistence type="predicted"/>
<gene>
    <name evidence="1" type="ORF">FO440_17230</name>
</gene>
<comment type="caution">
    <text evidence="1">The sequence shown here is derived from an EMBL/GenBank/DDBJ whole genome shotgun (WGS) entry which is preliminary data.</text>
</comment>
<reference evidence="1 2" key="1">
    <citation type="submission" date="2019-07" db="EMBL/GenBank/DDBJ databases">
        <authorList>
            <person name="Huq M.A."/>
        </authorList>
    </citation>
    <scope>NUCLEOTIDE SEQUENCE [LARGE SCALE GENOMIC DNA]</scope>
    <source>
        <strain evidence="1 2">MAH-19</strain>
    </source>
</reference>
<dbReference type="RefSeq" id="WP_144249523.1">
    <property type="nucleotide sequence ID" value="NZ_VLPK01000003.1"/>
</dbReference>
<dbReference type="EMBL" id="VLPK01000003">
    <property type="protein sequence ID" value="TSJ39486.1"/>
    <property type="molecule type" value="Genomic_DNA"/>
</dbReference>
<keyword evidence="2" id="KW-1185">Reference proteome</keyword>
<dbReference type="OrthoDB" id="1490014at2"/>
<evidence type="ECO:0000313" key="1">
    <source>
        <dbReference type="EMBL" id="TSJ39486.1"/>
    </source>
</evidence>
<dbReference type="InterPro" id="IPR026341">
    <property type="entry name" value="T9SS_type_B"/>
</dbReference>
<dbReference type="Proteomes" id="UP000318733">
    <property type="component" value="Unassembled WGS sequence"/>
</dbReference>